<reference evidence="2 3" key="1">
    <citation type="submission" date="2023-10" db="EMBL/GenBank/DDBJ databases">
        <title>Chromosome-scale genome assembly provides insights into flower coloration mechanisms of Canna indica.</title>
        <authorList>
            <person name="Li C."/>
        </authorList>
    </citation>
    <scope>NUCLEOTIDE SEQUENCE [LARGE SCALE GENOMIC DNA]</scope>
    <source>
        <tissue evidence="2">Flower</tissue>
    </source>
</reference>
<feature type="domain" description="25S rRNA (uridine-N(3))-methyltransferase BMT5-like" evidence="1">
    <location>
        <begin position="37"/>
        <end position="202"/>
    </location>
</feature>
<proteinExistence type="predicted"/>
<dbReference type="GO" id="GO:0070042">
    <property type="term" value="F:rRNA (uridine-N3-)-methyltransferase activity"/>
    <property type="evidence" value="ECO:0007669"/>
    <property type="project" value="InterPro"/>
</dbReference>
<dbReference type="GO" id="GO:0005737">
    <property type="term" value="C:cytoplasm"/>
    <property type="evidence" value="ECO:0007669"/>
    <property type="project" value="TreeGrafter"/>
</dbReference>
<name>A0AAQ3L306_9LILI</name>
<protein>
    <submittedName>
        <fullName evidence="2">Heavy metal-associated isoprenylated plant protein 41</fullName>
    </submittedName>
</protein>
<evidence type="ECO:0000313" key="3">
    <source>
        <dbReference type="Proteomes" id="UP001327560"/>
    </source>
</evidence>
<dbReference type="Proteomes" id="UP001327560">
    <property type="component" value="Chromosome 9"/>
</dbReference>
<accession>A0AAQ3L306</accession>
<dbReference type="EMBL" id="CP136898">
    <property type="protein sequence ID" value="WOL19435.1"/>
    <property type="molecule type" value="Genomic_DNA"/>
</dbReference>
<evidence type="ECO:0000259" key="1">
    <source>
        <dbReference type="Pfam" id="PF10354"/>
    </source>
</evidence>
<dbReference type="PANTHER" id="PTHR11538:SF26">
    <property type="entry name" value="FERREDOXIN-FOLD ANTICODON-BINDING DOMAIN-CONTAINING PROTEIN 1"/>
    <property type="match status" value="1"/>
</dbReference>
<dbReference type="PANTHER" id="PTHR11538">
    <property type="entry name" value="PHENYLALANYL-TRNA SYNTHETASE"/>
    <property type="match status" value="1"/>
</dbReference>
<dbReference type="FunFam" id="3.40.50.150:FF:000440">
    <property type="entry name" value="Os09g0479300 protein"/>
    <property type="match status" value="1"/>
</dbReference>
<keyword evidence="3" id="KW-1185">Reference proteome</keyword>
<dbReference type="AlphaFoldDB" id="A0AAQ3L306"/>
<evidence type="ECO:0000313" key="2">
    <source>
        <dbReference type="EMBL" id="WOL19435.1"/>
    </source>
</evidence>
<dbReference type="InterPro" id="IPR019446">
    <property type="entry name" value="BMT5-like"/>
</dbReference>
<organism evidence="2 3">
    <name type="scientific">Canna indica</name>
    <name type="common">Indian-shot</name>
    <dbReference type="NCBI Taxonomy" id="4628"/>
    <lineage>
        <taxon>Eukaryota</taxon>
        <taxon>Viridiplantae</taxon>
        <taxon>Streptophyta</taxon>
        <taxon>Embryophyta</taxon>
        <taxon>Tracheophyta</taxon>
        <taxon>Spermatophyta</taxon>
        <taxon>Magnoliopsida</taxon>
        <taxon>Liliopsida</taxon>
        <taxon>Zingiberales</taxon>
        <taxon>Cannaceae</taxon>
        <taxon>Canna</taxon>
    </lineage>
</organism>
<dbReference type="GO" id="GO:0070475">
    <property type="term" value="P:rRNA base methylation"/>
    <property type="evidence" value="ECO:0007669"/>
    <property type="project" value="InterPro"/>
</dbReference>
<gene>
    <name evidence="2" type="ORF">Cni_G28233</name>
</gene>
<dbReference type="Pfam" id="PF10354">
    <property type="entry name" value="BMT5-like"/>
    <property type="match status" value="1"/>
</dbReference>
<dbReference type="InterPro" id="IPR029063">
    <property type="entry name" value="SAM-dependent_MTases_sf"/>
</dbReference>
<sequence length="401" mass="45688">MEKLGASMAGIRDIDEEEDEAVGVKWLSHYSSLHQILLVGEGDFSFSLALANAFGSASNIVATSLDSYDALLRKYHKAKLNLESLSKLGATTLHGVNAKTMKLHTDLKMRRFDRIIFNFPHAGFRGKEAHMHVINLHQSLVMGFFKNACHMLRPYGEVHVSHKTGDPFRKWNLEELASKCSLLLVECADFRKEDYPGYCNKRGEGTRCDMPFHLGECATYKFRLGEIKKRKKSSKEMESFKQNPDFVHGVPVPAPPLQAGVSTLQTTYLDCSRRIVCSSIVHALAAPTPNLVRRPGHDFIIDVQANPQTTCVLAPPRHEHPSYDEARVLQMVSSRRQGLHIDESPPMVWTAAGYLRHLWELHEISILRNAKFRRMLVTRHHEEDIRCRERDAIWRRMSLHS</sequence>
<dbReference type="SUPFAM" id="SSF53335">
    <property type="entry name" value="S-adenosyl-L-methionine-dependent methyltransferases"/>
    <property type="match status" value="1"/>
</dbReference>